<dbReference type="EMBL" id="JAGFBR010000018">
    <property type="protein sequence ID" value="KAH0449882.1"/>
    <property type="molecule type" value="Genomic_DNA"/>
</dbReference>
<keyword evidence="2" id="KW-0812">Transmembrane</keyword>
<keyword evidence="2" id="KW-1133">Transmembrane helix</keyword>
<dbReference type="GO" id="GO:0003729">
    <property type="term" value="F:mRNA binding"/>
    <property type="evidence" value="ECO:0007669"/>
    <property type="project" value="InterPro"/>
</dbReference>
<protein>
    <submittedName>
        <fullName evidence="3">Uncharacterized protein</fullName>
    </submittedName>
</protein>
<evidence type="ECO:0000313" key="4">
    <source>
        <dbReference type="Proteomes" id="UP000775213"/>
    </source>
</evidence>
<evidence type="ECO:0000256" key="2">
    <source>
        <dbReference type="SAM" id="Phobius"/>
    </source>
</evidence>
<accession>A0AAV7G357</accession>
<sequence>MFRLLIMYLIAALLISMNLLIAYCLILTVMILFVLILNDNEADLAKHCIPVVSYKRISITFRKMDKAKRPLNFKFDSDLQNIKSYDFIDA</sequence>
<dbReference type="PANTHER" id="PTHR31447">
    <property type="entry name" value="HYDROXYPROLINE-RICH GLYCOPROTEIN FAMILY PROTEIN-RELATED"/>
    <property type="match status" value="1"/>
</dbReference>
<dbReference type="GO" id="GO:0032451">
    <property type="term" value="F:demethylase activity"/>
    <property type="evidence" value="ECO:0007669"/>
    <property type="project" value="InterPro"/>
</dbReference>
<gene>
    <name evidence="3" type="ORF">IEQ34_020574</name>
</gene>
<keyword evidence="4" id="KW-1185">Reference proteome</keyword>
<reference evidence="3 4" key="1">
    <citation type="journal article" date="2021" name="Hortic Res">
        <title>Chromosome-scale assembly of the Dendrobium chrysotoxum genome enhances the understanding of orchid evolution.</title>
        <authorList>
            <person name="Zhang Y."/>
            <person name="Zhang G.Q."/>
            <person name="Zhang D."/>
            <person name="Liu X.D."/>
            <person name="Xu X.Y."/>
            <person name="Sun W.H."/>
            <person name="Yu X."/>
            <person name="Zhu X."/>
            <person name="Wang Z.W."/>
            <person name="Zhao X."/>
            <person name="Zhong W.Y."/>
            <person name="Chen H."/>
            <person name="Yin W.L."/>
            <person name="Huang T."/>
            <person name="Niu S.C."/>
            <person name="Liu Z.J."/>
        </authorList>
    </citation>
    <scope>NUCLEOTIDE SEQUENCE [LARGE SCALE GENOMIC DNA]</scope>
    <source>
        <strain evidence="3">Lindl</strain>
    </source>
</reference>
<dbReference type="InterPro" id="IPR037151">
    <property type="entry name" value="AlkB-like_sf"/>
</dbReference>
<dbReference type="Proteomes" id="UP000775213">
    <property type="component" value="Unassembled WGS sequence"/>
</dbReference>
<organism evidence="3 4">
    <name type="scientific">Dendrobium chrysotoxum</name>
    <name type="common">Orchid</name>
    <dbReference type="NCBI Taxonomy" id="161865"/>
    <lineage>
        <taxon>Eukaryota</taxon>
        <taxon>Viridiplantae</taxon>
        <taxon>Streptophyta</taxon>
        <taxon>Embryophyta</taxon>
        <taxon>Tracheophyta</taxon>
        <taxon>Spermatophyta</taxon>
        <taxon>Magnoliopsida</taxon>
        <taxon>Liliopsida</taxon>
        <taxon>Asparagales</taxon>
        <taxon>Orchidaceae</taxon>
        <taxon>Epidendroideae</taxon>
        <taxon>Malaxideae</taxon>
        <taxon>Dendrobiinae</taxon>
        <taxon>Dendrobium</taxon>
    </lineage>
</organism>
<comment type="similarity">
    <text evidence="1">Belongs to the alkB family.</text>
</comment>
<comment type="caution">
    <text evidence="3">The sequence shown here is derived from an EMBL/GenBank/DDBJ whole genome shotgun (WGS) entry which is preliminary data.</text>
</comment>
<dbReference type="InterPro" id="IPR044842">
    <property type="entry name" value="ALKBH9B/ALKBH10B-like"/>
</dbReference>
<dbReference type="Gene3D" id="2.60.120.590">
    <property type="entry name" value="Alpha-ketoglutarate-dependent dioxygenase AlkB-like"/>
    <property type="match status" value="1"/>
</dbReference>
<feature type="transmembrane region" description="Helical" evidence="2">
    <location>
        <begin position="6"/>
        <end position="37"/>
    </location>
</feature>
<dbReference type="AlphaFoldDB" id="A0AAV7G357"/>
<proteinExistence type="inferred from homology"/>
<keyword evidence="2" id="KW-0472">Membrane</keyword>
<evidence type="ECO:0000313" key="3">
    <source>
        <dbReference type="EMBL" id="KAH0449882.1"/>
    </source>
</evidence>
<dbReference type="GO" id="GO:0006402">
    <property type="term" value="P:mRNA catabolic process"/>
    <property type="evidence" value="ECO:0007669"/>
    <property type="project" value="InterPro"/>
</dbReference>
<dbReference type="PANTHER" id="PTHR31447:SF1">
    <property type="entry name" value="OS06G0138200 PROTEIN"/>
    <property type="match status" value="1"/>
</dbReference>
<evidence type="ECO:0000256" key="1">
    <source>
        <dbReference type="ARBA" id="ARBA00007879"/>
    </source>
</evidence>
<name>A0AAV7G357_DENCH</name>